<dbReference type="Proteomes" id="UP000179243">
    <property type="component" value="Unassembled WGS sequence"/>
</dbReference>
<evidence type="ECO:0000256" key="3">
    <source>
        <dbReference type="ARBA" id="ARBA00023235"/>
    </source>
</evidence>
<dbReference type="EMBL" id="MFYX01000160">
    <property type="protein sequence ID" value="OGJ99745.1"/>
    <property type="molecule type" value="Genomic_DNA"/>
</dbReference>
<dbReference type="CDD" id="cd02570">
    <property type="entry name" value="PseudoU_synth_EcTruA"/>
    <property type="match status" value="1"/>
</dbReference>
<dbReference type="GO" id="GO:0160147">
    <property type="term" value="F:tRNA pseudouridine(38-40) synthase activity"/>
    <property type="evidence" value="ECO:0007669"/>
    <property type="project" value="UniProtKB-EC"/>
</dbReference>
<comment type="subunit">
    <text evidence="4">Homodimer.</text>
</comment>
<dbReference type="NCBIfam" id="TIGR00071">
    <property type="entry name" value="hisT_truA"/>
    <property type="match status" value="1"/>
</dbReference>
<dbReference type="InterPro" id="IPR020097">
    <property type="entry name" value="PsdUridine_synth_TruA_a/b_dom"/>
</dbReference>
<comment type="similarity">
    <text evidence="1 4 7">Belongs to the tRNA pseudouridine synthase TruA family.</text>
</comment>
<dbReference type="EC" id="5.4.99.12" evidence="4"/>
<dbReference type="InterPro" id="IPR020095">
    <property type="entry name" value="PsdUridine_synth_TruA_C"/>
</dbReference>
<dbReference type="SUPFAM" id="SSF55120">
    <property type="entry name" value="Pseudouridine synthase"/>
    <property type="match status" value="1"/>
</dbReference>
<feature type="domain" description="Pseudouridine synthase I TruA alpha/beta" evidence="8">
    <location>
        <begin position="141"/>
        <end position="241"/>
    </location>
</feature>
<evidence type="ECO:0000256" key="4">
    <source>
        <dbReference type="HAMAP-Rule" id="MF_00171"/>
    </source>
</evidence>
<dbReference type="PIRSF" id="PIRSF001430">
    <property type="entry name" value="tRNA_psdUrid_synth"/>
    <property type="match status" value="1"/>
</dbReference>
<comment type="function">
    <text evidence="4">Formation of pseudouridine at positions 38, 39 and 40 in the anticodon stem and loop of transfer RNAs.</text>
</comment>
<gene>
    <name evidence="4" type="primary">truA</name>
    <name evidence="9" type="ORF">A2519_12430</name>
</gene>
<evidence type="ECO:0000256" key="6">
    <source>
        <dbReference type="PIRSR" id="PIRSR001430-2"/>
    </source>
</evidence>
<keyword evidence="3 4" id="KW-0413">Isomerase</keyword>
<keyword evidence="2 4" id="KW-0819">tRNA processing</keyword>
<dbReference type="GO" id="GO:0003723">
    <property type="term" value="F:RNA binding"/>
    <property type="evidence" value="ECO:0007669"/>
    <property type="project" value="InterPro"/>
</dbReference>
<dbReference type="HAMAP" id="MF_00171">
    <property type="entry name" value="TruA"/>
    <property type="match status" value="1"/>
</dbReference>
<evidence type="ECO:0000256" key="7">
    <source>
        <dbReference type="RuleBase" id="RU003792"/>
    </source>
</evidence>
<dbReference type="InterPro" id="IPR020094">
    <property type="entry name" value="TruA/RsuA/RluB/E/F_N"/>
</dbReference>
<evidence type="ECO:0000313" key="9">
    <source>
        <dbReference type="EMBL" id="OGJ99745.1"/>
    </source>
</evidence>
<evidence type="ECO:0000256" key="2">
    <source>
        <dbReference type="ARBA" id="ARBA00022694"/>
    </source>
</evidence>
<dbReference type="GO" id="GO:0031119">
    <property type="term" value="P:tRNA pseudouridine synthesis"/>
    <property type="evidence" value="ECO:0007669"/>
    <property type="project" value="UniProtKB-UniRule"/>
</dbReference>
<feature type="binding site" evidence="4 6">
    <location>
        <position position="110"/>
    </location>
    <ligand>
        <name>substrate</name>
    </ligand>
</feature>
<comment type="caution">
    <text evidence="4">Lacks conserved residue(s) required for the propagation of feature annotation.</text>
</comment>
<dbReference type="AlphaFoldDB" id="A0A1F7EZQ9"/>
<reference evidence="9 10" key="1">
    <citation type="journal article" date="2016" name="Nat. Commun.">
        <title>Thousands of microbial genomes shed light on interconnected biogeochemical processes in an aquifer system.</title>
        <authorList>
            <person name="Anantharaman K."/>
            <person name="Brown C.T."/>
            <person name="Hug L.A."/>
            <person name="Sharon I."/>
            <person name="Castelle C.J."/>
            <person name="Probst A.J."/>
            <person name="Thomas B.C."/>
            <person name="Singh A."/>
            <person name="Wilkins M.J."/>
            <person name="Karaoz U."/>
            <person name="Brodie E.L."/>
            <person name="Williams K.H."/>
            <person name="Hubbard S.S."/>
            <person name="Banfield J.F."/>
        </authorList>
    </citation>
    <scope>NUCLEOTIDE SEQUENCE [LARGE SCALE GENOMIC DNA]</scope>
</reference>
<feature type="active site" description="Nucleophile" evidence="4 5">
    <location>
        <position position="51"/>
    </location>
</feature>
<dbReference type="PANTHER" id="PTHR11142">
    <property type="entry name" value="PSEUDOURIDYLATE SYNTHASE"/>
    <property type="match status" value="1"/>
</dbReference>
<evidence type="ECO:0000313" key="10">
    <source>
        <dbReference type="Proteomes" id="UP000179243"/>
    </source>
</evidence>
<evidence type="ECO:0000259" key="8">
    <source>
        <dbReference type="Pfam" id="PF01416"/>
    </source>
</evidence>
<accession>A0A1F7EZQ9</accession>
<dbReference type="Gene3D" id="3.30.70.580">
    <property type="entry name" value="Pseudouridine synthase I, catalytic domain, N-terminal subdomain"/>
    <property type="match status" value="1"/>
</dbReference>
<evidence type="ECO:0000256" key="5">
    <source>
        <dbReference type="PIRSR" id="PIRSR001430-1"/>
    </source>
</evidence>
<dbReference type="Gene3D" id="3.30.70.660">
    <property type="entry name" value="Pseudouridine synthase I, catalytic domain, C-terminal subdomain"/>
    <property type="match status" value="1"/>
</dbReference>
<proteinExistence type="inferred from homology"/>
<dbReference type="Pfam" id="PF01416">
    <property type="entry name" value="PseudoU_synth_1"/>
    <property type="match status" value="2"/>
</dbReference>
<feature type="domain" description="Pseudouridine synthase I TruA alpha/beta" evidence="8">
    <location>
        <begin position="8"/>
        <end position="104"/>
    </location>
</feature>
<dbReference type="InterPro" id="IPR001406">
    <property type="entry name" value="PsdUridine_synth_TruA"/>
</dbReference>
<name>A0A1F7EZQ9_UNCRA</name>
<dbReference type="InterPro" id="IPR020103">
    <property type="entry name" value="PsdUridine_synth_cat_dom_sf"/>
</dbReference>
<dbReference type="FunFam" id="3.30.70.580:FF:000001">
    <property type="entry name" value="tRNA pseudouridine synthase A"/>
    <property type="match status" value="1"/>
</dbReference>
<comment type="catalytic activity">
    <reaction evidence="4 7">
        <text>uridine(38/39/40) in tRNA = pseudouridine(38/39/40) in tRNA</text>
        <dbReference type="Rhea" id="RHEA:22376"/>
        <dbReference type="Rhea" id="RHEA-COMP:10085"/>
        <dbReference type="Rhea" id="RHEA-COMP:10087"/>
        <dbReference type="ChEBI" id="CHEBI:65314"/>
        <dbReference type="ChEBI" id="CHEBI:65315"/>
        <dbReference type="EC" id="5.4.99.12"/>
    </reaction>
</comment>
<protein>
    <recommendedName>
        <fullName evidence="4">tRNA pseudouridine synthase A</fullName>
        <ecNumber evidence="4">5.4.99.12</ecNumber>
    </recommendedName>
    <alternativeName>
        <fullName evidence="4">tRNA pseudouridine(38-40) synthase</fullName>
    </alternativeName>
    <alternativeName>
        <fullName evidence="4">tRNA pseudouridylate synthase I</fullName>
    </alternativeName>
    <alternativeName>
        <fullName evidence="4">tRNA-uridine isomerase I</fullName>
    </alternativeName>
</protein>
<evidence type="ECO:0000256" key="1">
    <source>
        <dbReference type="ARBA" id="ARBA00009375"/>
    </source>
</evidence>
<comment type="caution">
    <text evidence="9">The sequence shown here is derived from an EMBL/GenBank/DDBJ whole genome shotgun (WGS) entry which is preliminary data.</text>
</comment>
<sequence length="241" mass="27432">MNLRLDIEYDGSLYSGWQRQPNATSVQGEIEKALKTIFRLEIGIIGAGRTDAGVHAKDQVAHFKAEALPIPLHQIKRSLNGILKAGITIRNICQVDEEFHARYSAKERTYVYAMSKVKRSIDRNLFYLLPFPLDMEKLKKAAKRLEGEHDFINLSIATGEKSTICTIKKITIRETENEIYLTLTANRFLHKMVRMIVGMLIDIGRGKQDISVLDSIFAKRWKRKKGFAAPAHGLCLIKVDY</sequence>
<dbReference type="PANTHER" id="PTHR11142:SF0">
    <property type="entry name" value="TRNA PSEUDOURIDINE SYNTHASE-LIKE 1"/>
    <property type="match status" value="1"/>
</dbReference>
<organism evidence="9 10">
    <name type="scientific">Candidatus Raymondbacteria bacterium RIFOXYD12_FULL_49_13</name>
    <dbReference type="NCBI Taxonomy" id="1817890"/>
    <lineage>
        <taxon>Bacteria</taxon>
        <taxon>Raymondiibacteriota</taxon>
    </lineage>
</organism>